<gene>
    <name evidence="7" type="ORF">E2650_04190</name>
</gene>
<organism evidence="7">
    <name type="scientific">Shewanella xiamenensis</name>
    <dbReference type="NCBI Taxonomy" id="332186"/>
    <lineage>
        <taxon>Bacteria</taxon>
        <taxon>Pseudomonadati</taxon>
        <taxon>Pseudomonadota</taxon>
        <taxon>Gammaproteobacteria</taxon>
        <taxon>Alteromonadales</taxon>
        <taxon>Shewanellaceae</taxon>
        <taxon>Shewanella</taxon>
    </lineage>
</organism>
<name>A0AAW6QTY1_9GAMM</name>
<dbReference type="GO" id="GO:0042597">
    <property type="term" value="C:periplasmic space"/>
    <property type="evidence" value="ECO:0007669"/>
    <property type="project" value="UniProtKB-SubCell"/>
</dbReference>
<dbReference type="SUPFAM" id="SSF48230">
    <property type="entry name" value="Chondroitin AC/alginate lyase"/>
    <property type="match status" value="1"/>
</dbReference>
<dbReference type="Gene3D" id="1.50.10.100">
    <property type="entry name" value="Chondroitin AC/alginate lyase"/>
    <property type="match status" value="1"/>
</dbReference>
<evidence type="ECO:0000256" key="4">
    <source>
        <dbReference type="ARBA" id="ARBA00023239"/>
    </source>
</evidence>
<reference evidence="7" key="1">
    <citation type="journal article" date="2019" name="Int J Environ Res Public Health">
        <title>Characterization of Chromosome-Mediated BlaOXA-894 in Shewanella xiamenensis Isolated from Pig Wastewater.</title>
        <authorList>
            <person name="Zou H."/>
            <person name="Zhou Z."/>
            <person name="Xia H."/>
            <person name="Zhao Q."/>
            <person name="Li X."/>
        </authorList>
    </citation>
    <scope>NUCLEOTIDE SEQUENCE</scope>
    <source>
        <strain evidence="7">2015oxa</strain>
    </source>
</reference>
<evidence type="ECO:0000259" key="6">
    <source>
        <dbReference type="Pfam" id="PF16889"/>
    </source>
</evidence>
<dbReference type="GO" id="GO:0016829">
    <property type="term" value="F:lyase activity"/>
    <property type="evidence" value="ECO:0007669"/>
    <property type="project" value="UniProtKB-KW"/>
</dbReference>
<feature type="domain" description="Heparinase II/III-like C-terminal" evidence="5">
    <location>
        <begin position="390"/>
        <end position="545"/>
    </location>
</feature>
<protein>
    <submittedName>
        <fullName evidence="7">Heparinase</fullName>
    </submittedName>
</protein>
<comment type="caution">
    <text evidence="7">The sequence shown here is derived from an EMBL/GenBank/DDBJ whole genome shotgun (WGS) entry which is preliminary data.</text>
</comment>
<dbReference type="EMBL" id="SUNE01000002">
    <property type="protein sequence ID" value="MDG5899111.1"/>
    <property type="molecule type" value="Genomic_DNA"/>
</dbReference>
<dbReference type="InterPro" id="IPR012480">
    <property type="entry name" value="Hepar_II_III_C"/>
</dbReference>
<evidence type="ECO:0000256" key="2">
    <source>
        <dbReference type="ARBA" id="ARBA00022729"/>
    </source>
</evidence>
<keyword evidence="4" id="KW-0456">Lyase</keyword>
<dbReference type="Proteomes" id="UP001152518">
    <property type="component" value="Unassembled WGS sequence"/>
</dbReference>
<evidence type="ECO:0000256" key="1">
    <source>
        <dbReference type="ARBA" id="ARBA00004418"/>
    </source>
</evidence>
<proteinExistence type="predicted"/>
<dbReference type="Gene3D" id="2.70.98.70">
    <property type="match status" value="1"/>
</dbReference>
<dbReference type="InterPro" id="IPR008929">
    <property type="entry name" value="Chondroitin_lyas"/>
</dbReference>
<evidence type="ECO:0000313" key="7">
    <source>
        <dbReference type="EMBL" id="MDG5899111.1"/>
    </source>
</evidence>
<evidence type="ECO:0000259" key="5">
    <source>
        <dbReference type="Pfam" id="PF07940"/>
    </source>
</evidence>
<feature type="domain" description="Heparin-sulfate lyase N-terminal" evidence="6">
    <location>
        <begin position="117"/>
        <end position="282"/>
    </location>
</feature>
<accession>A0AAW6QTY1</accession>
<dbReference type="PANTHER" id="PTHR39210:SF1">
    <property type="entry name" value="HEPARIN-SULFATE LYASE"/>
    <property type="match status" value="1"/>
</dbReference>
<sequence length="607" mass="68142">MMSLVIKIKTALNLGAVNLWRVFTYRLGIKLGVNPVKRLKAVIGDGDLFLPVTEDAQTTLPVNTSWLDKQCYFGWFKTPVKDTPEWEQNCFTGTAVFADQPWWQIPDFDPKLGDIKTVWEASRFDWVVCFTQAALAGDSGYITKLNGWLADWLQRNPAYMGPNWKCGQEASIRVMHLALAALLLQQQKVTTIELQQLIAAHLARIAPTIRYAIGQDNNHGTSEAAALFIGGSWLALYGHPQALKWQKMGRKWLENRAHCLIEQDGSFSQYSATYHRVMLDTYAFVEVWRRSLSLPAFSGKLKTKLAAATLWLYNLPGVAFGDVANLGANDGARLIPLADSDYRDCRPSVQLASALFLNKQAFVGDGIWNAPLKWLQLPMPSSVVGEPVSQQYDNGGYVLLRRNDAAALLRYPRFGFRPGQADALHLDFWLAGVNVLRDGGSYSYNSTPEMVSYFSGTASHNTAQFDNRDQMPKLSRFLFGEWLTTNYLRPLSITDSSVNFAAGYTDYRGASHKRHVMLANNLLTVNDELAGFKQSAVIRWRLVPGDWLLEGNSVTNGKIRLNIRSQSAFSLRLFEGLESRYYLQTSPLPVLELCTIEPGTFTTELFF</sequence>
<dbReference type="PANTHER" id="PTHR39210">
    <property type="entry name" value="HEPARIN-SULFATE LYASE"/>
    <property type="match status" value="1"/>
</dbReference>
<keyword evidence="2" id="KW-0732">Signal</keyword>
<evidence type="ECO:0000256" key="3">
    <source>
        <dbReference type="ARBA" id="ARBA00022764"/>
    </source>
</evidence>
<keyword evidence="3" id="KW-0574">Periplasm</keyword>
<dbReference type="Pfam" id="PF16889">
    <property type="entry name" value="Hepar_II_III_N"/>
    <property type="match status" value="1"/>
</dbReference>
<reference evidence="7" key="2">
    <citation type="submission" date="2019-04" db="EMBL/GenBank/DDBJ databases">
        <authorList>
            <person name="Zou H."/>
        </authorList>
    </citation>
    <scope>NUCLEOTIDE SEQUENCE</scope>
    <source>
        <strain evidence="7">2015oxa</strain>
    </source>
</reference>
<comment type="subcellular location">
    <subcellularLocation>
        <location evidence="1">Periplasm</location>
    </subcellularLocation>
</comment>
<dbReference type="AlphaFoldDB" id="A0AAW6QTY1"/>
<dbReference type="InterPro" id="IPR031680">
    <property type="entry name" value="Hepar_II_III_N"/>
</dbReference>
<dbReference type="Pfam" id="PF07940">
    <property type="entry name" value="Hepar_II_III_C"/>
    <property type="match status" value="1"/>
</dbReference>